<dbReference type="STRING" id="683960.A0A1E3P0V1"/>
<organism evidence="4 5">
    <name type="scientific">Wickerhamomyces anomalus (strain ATCC 58044 / CBS 1984 / NCYC 433 / NRRL Y-366-8)</name>
    <name type="common">Yeast</name>
    <name type="synonym">Hansenula anomala</name>
    <dbReference type="NCBI Taxonomy" id="683960"/>
    <lineage>
        <taxon>Eukaryota</taxon>
        <taxon>Fungi</taxon>
        <taxon>Dikarya</taxon>
        <taxon>Ascomycota</taxon>
        <taxon>Saccharomycotina</taxon>
        <taxon>Saccharomycetes</taxon>
        <taxon>Phaffomycetales</taxon>
        <taxon>Wickerhamomycetaceae</taxon>
        <taxon>Wickerhamomyces</taxon>
    </lineage>
</organism>
<protein>
    <recommendedName>
        <fullName evidence="3">FAS1 domain-containing protein</fullName>
    </recommendedName>
</protein>
<evidence type="ECO:0000256" key="1">
    <source>
        <dbReference type="ARBA" id="ARBA00022729"/>
    </source>
</evidence>
<dbReference type="EMBL" id="KV454211">
    <property type="protein sequence ID" value="ODQ58953.1"/>
    <property type="molecule type" value="Genomic_DNA"/>
</dbReference>
<dbReference type="InterPro" id="IPR040200">
    <property type="entry name" value="Mug57-like"/>
</dbReference>
<feature type="domain" description="FAS1" evidence="3">
    <location>
        <begin position="71"/>
        <end position="228"/>
    </location>
</feature>
<evidence type="ECO:0000259" key="3">
    <source>
        <dbReference type="PROSITE" id="PS50213"/>
    </source>
</evidence>
<reference evidence="4 5" key="1">
    <citation type="journal article" date="2016" name="Proc. Natl. Acad. Sci. U.S.A.">
        <title>Comparative genomics of biotechnologically important yeasts.</title>
        <authorList>
            <person name="Riley R."/>
            <person name="Haridas S."/>
            <person name="Wolfe K.H."/>
            <person name="Lopes M.R."/>
            <person name="Hittinger C.T."/>
            <person name="Goeker M."/>
            <person name="Salamov A.A."/>
            <person name="Wisecaver J.H."/>
            <person name="Long T.M."/>
            <person name="Calvey C.H."/>
            <person name="Aerts A.L."/>
            <person name="Barry K.W."/>
            <person name="Choi C."/>
            <person name="Clum A."/>
            <person name="Coughlan A.Y."/>
            <person name="Deshpande S."/>
            <person name="Douglass A.P."/>
            <person name="Hanson S.J."/>
            <person name="Klenk H.-P."/>
            <person name="LaButti K.M."/>
            <person name="Lapidus A."/>
            <person name="Lindquist E.A."/>
            <person name="Lipzen A.M."/>
            <person name="Meier-Kolthoff J.P."/>
            <person name="Ohm R.A."/>
            <person name="Otillar R.P."/>
            <person name="Pangilinan J.L."/>
            <person name="Peng Y."/>
            <person name="Rokas A."/>
            <person name="Rosa C.A."/>
            <person name="Scheuner C."/>
            <person name="Sibirny A.A."/>
            <person name="Slot J.C."/>
            <person name="Stielow J.B."/>
            <person name="Sun H."/>
            <person name="Kurtzman C.P."/>
            <person name="Blackwell M."/>
            <person name="Grigoriev I.V."/>
            <person name="Jeffries T.W."/>
        </authorList>
    </citation>
    <scope>NUCLEOTIDE SEQUENCE [LARGE SCALE GENOMIC DNA]</scope>
    <source>
        <strain evidence="5">ATCC 58044 / CBS 1984 / NCYC 433 / NRRL Y-366-8</strain>
    </source>
</reference>
<accession>A0A1E3P0V1</accession>
<feature type="signal peptide" evidence="2">
    <location>
        <begin position="1"/>
        <end position="17"/>
    </location>
</feature>
<dbReference type="PANTHER" id="PTHR28156">
    <property type="entry name" value="FAS1 DOMAIN-CONTAINING PROTEIN YDR262W"/>
    <property type="match status" value="1"/>
</dbReference>
<keyword evidence="5" id="KW-1185">Reference proteome</keyword>
<dbReference type="OrthoDB" id="5551751at2759"/>
<dbReference type="AlphaFoldDB" id="A0A1E3P0V1"/>
<dbReference type="SUPFAM" id="SSF82153">
    <property type="entry name" value="FAS1 domain"/>
    <property type="match status" value="1"/>
</dbReference>
<dbReference type="Pfam" id="PF02469">
    <property type="entry name" value="Fasciclin"/>
    <property type="match status" value="1"/>
</dbReference>
<dbReference type="Gene3D" id="2.30.180.10">
    <property type="entry name" value="FAS1 domain"/>
    <property type="match status" value="1"/>
</dbReference>
<proteinExistence type="predicted"/>
<dbReference type="Proteomes" id="UP000094112">
    <property type="component" value="Unassembled WGS sequence"/>
</dbReference>
<dbReference type="PANTHER" id="PTHR28156:SF1">
    <property type="entry name" value="FAS1 DOMAIN-CONTAINING PROTEIN YDR262W"/>
    <property type="match status" value="1"/>
</dbReference>
<feature type="chain" id="PRO_5009133604" description="FAS1 domain-containing protein" evidence="2">
    <location>
        <begin position="18"/>
        <end position="233"/>
    </location>
</feature>
<dbReference type="InterPro" id="IPR036378">
    <property type="entry name" value="FAS1_dom_sf"/>
</dbReference>
<dbReference type="RefSeq" id="XP_019038160.1">
    <property type="nucleotide sequence ID" value="XM_019180454.1"/>
</dbReference>
<dbReference type="GeneID" id="30197700"/>
<evidence type="ECO:0000313" key="5">
    <source>
        <dbReference type="Proteomes" id="UP000094112"/>
    </source>
</evidence>
<dbReference type="PROSITE" id="PS50213">
    <property type="entry name" value="FAS1"/>
    <property type="match status" value="1"/>
</dbReference>
<evidence type="ECO:0000313" key="4">
    <source>
        <dbReference type="EMBL" id="ODQ58953.1"/>
    </source>
</evidence>
<evidence type="ECO:0000256" key="2">
    <source>
        <dbReference type="SAM" id="SignalP"/>
    </source>
</evidence>
<gene>
    <name evidence="4" type="ORF">WICANDRAFT_105803</name>
</gene>
<dbReference type="InterPro" id="IPR000782">
    <property type="entry name" value="FAS1_domain"/>
</dbReference>
<keyword evidence="1 2" id="KW-0732">Signal</keyword>
<sequence>MKFSSLALLSLAPLVLGKQLYDLDSFKADGGKVIKVDKREETPEQPLFAPPKMEHSNQIYIPEGEQPQSGPTLLTSSLSIMKDISVFASYVRDNVEISSRFNNKKEQSIVFAPTDEAIESLSLKPWQFPTSVEEDSKSEQEIDEITKSNLNDFITSHIIDGTIPFSSLEGADKGVQFVSKNGKNIKLVNDNGDYYVTAVTDGKDQEWIKVLSTTNADNGAILVIGSSLSLPKN</sequence>
<name>A0A1E3P0V1_WICAA</name>